<comment type="caution">
    <text evidence="1">The sequence shown here is derived from an EMBL/GenBank/DDBJ whole genome shotgun (WGS) entry which is preliminary data.</text>
</comment>
<dbReference type="AlphaFoldDB" id="A0A9W6V2Z1"/>
<sequence length="127" mass="14147">MDSTPSSTPDLEDRETQLDFQQPFPFVLYRHGDGELMLPATLIGALLRHSAETFRSWRTTGRVPLDLETTARLYEGLLRYAADIDTAVAEADRNRLSDTDTTSRARADLLARELAELADTYLAADGT</sequence>
<evidence type="ECO:0000313" key="1">
    <source>
        <dbReference type="EMBL" id="GLW73714.1"/>
    </source>
</evidence>
<protein>
    <submittedName>
        <fullName evidence="1">Uncharacterized protein</fullName>
    </submittedName>
</protein>
<gene>
    <name evidence="1" type="ORF">Kpho02_60120</name>
</gene>
<proteinExistence type="predicted"/>
<reference evidence="1" key="1">
    <citation type="submission" date="2023-02" db="EMBL/GenBank/DDBJ databases">
        <title>Kitasatospora phosalacinea NBRC 14627.</title>
        <authorList>
            <person name="Ichikawa N."/>
            <person name="Sato H."/>
            <person name="Tonouchi N."/>
        </authorList>
    </citation>
    <scope>NUCLEOTIDE SEQUENCE</scope>
    <source>
        <strain evidence="1">NBRC 14627</strain>
    </source>
</reference>
<dbReference type="Proteomes" id="UP001165041">
    <property type="component" value="Unassembled WGS sequence"/>
</dbReference>
<dbReference type="EMBL" id="BSSA01000027">
    <property type="protein sequence ID" value="GLW73714.1"/>
    <property type="molecule type" value="Genomic_DNA"/>
</dbReference>
<accession>A0A9W6V2Z1</accession>
<evidence type="ECO:0000313" key="2">
    <source>
        <dbReference type="Proteomes" id="UP001165041"/>
    </source>
</evidence>
<name>A0A9W6V2Z1_9ACTN</name>
<organism evidence="1 2">
    <name type="scientific">Kitasatospora phosalacinea</name>
    <dbReference type="NCBI Taxonomy" id="2065"/>
    <lineage>
        <taxon>Bacteria</taxon>
        <taxon>Bacillati</taxon>
        <taxon>Actinomycetota</taxon>
        <taxon>Actinomycetes</taxon>
        <taxon>Kitasatosporales</taxon>
        <taxon>Streptomycetaceae</taxon>
        <taxon>Kitasatospora</taxon>
    </lineage>
</organism>
<dbReference type="RefSeq" id="WP_285739347.1">
    <property type="nucleotide sequence ID" value="NZ_BSSA01000027.1"/>
</dbReference>